<sequence length="194" mass="21112">MRGCGFLGSGGGKSPPPLGGHAAQDSGHHLGHAGAPRGRQLQGVQRRFIASHMEMKRFLEGIQGRRSYAPMLFTLIAERPLKAFRAAQAAEKLAAGEAYEDSGYVLVDELGQPWKTDKLRREAHKLMATTGVRKVRLYDARHACLSWMANNGVPDTVVSAWAGHSDLGFTKRTYVHPDPQSLRAGSEKLAELLG</sequence>
<evidence type="ECO:0000313" key="5">
    <source>
        <dbReference type="Proteomes" id="UP000031523"/>
    </source>
</evidence>
<dbReference type="EMBL" id="CP010519">
    <property type="protein sequence ID" value="AJE87215.1"/>
    <property type="molecule type" value="Genomic_DNA"/>
</dbReference>
<protein>
    <submittedName>
        <fullName evidence="4">Integrase-like protein</fullName>
    </submittedName>
</protein>
<feature type="region of interest" description="Disordered" evidence="2">
    <location>
        <begin position="1"/>
        <end position="38"/>
    </location>
</feature>
<organism evidence="4 5">
    <name type="scientific">Streptomyces albus (strain ATCC 21838 / DSM 41398 / FERM P-419 / JCM 4703 / NBRC 107858)</name>
    <dbReference type="NCBI Taxonomy" id="1081613"/>
    <lineage>
        <taxon>Bacteria</taxon>
        <taxon>Bacillati</taxon>
        <taxon>Actinomycetota</taxon>
        <taxon>Actinomycetes</taxon>
        <taxon>Kitasatosporales</taxon>
        <taxon>Streptomycetaceae</taxon>
        <taxon>Streptomyces</taxon>
    </lineage>
</organism>
<reference evidence="4 5" key="1">
    <citation type="submission" date="2015-01" db="EMBL/GenBank/DDBJ databases">
        <title>Enhanced salinomycin production by adjusting the supply of polyketide extender units in Streptomyce albus DSM 41398.</title>
        <authorList>
            <person name="Lu C."/>
        </authorList>
    </citation>
    <scope>NUCLEOTIDE SEQUENCE [LARGE SCALE GENOMIC DNA]</scope>
    <source>
        <strain evidence="5">ATCC 21838 / DSM 41398 / FERM P-419 / JCM 4703 / NBRC 107858</strain>
    </source>
</reference>
<feature type="compositionally biased region" description="Gly residues" evidence="2">
    <location>
        <begin position="1"/>
        <end position="13"/>
    </location>
</feature>
<dbReference type="InterPro" id="IPR002104">
    <property type="entry name" value="Integrase_catalytic"/>
</dbReference>
<keyword evidence="1" id="KW-0233">DNA recombination</keyword>
<dbReference type="AlphaFoldDB" id="A0A0B5F6J2"/>
<dbReference type="SUPFAM" id="SSF56349">
    <property type="entry name" value="DNA breaking-rejoining enzymes"/>
    <property type="match status" value="1"/>
</dbReference>
<evidence type="ECO:0000256" key="1">
    <source>
        <dbReference type="ARBA" id="ARBA00023172"/>
    </source>
</evidence>
<dbReference type="KEGG" id="sals:SLNWT_6839"/>
<evidence type="ECO:0000313" key="4">
    <source>
        <dbReference type="EMBL" id="AJE87215.1"/>
    </source>
</evidence>
<name>A0A0B5F6J2_STRA4</name>
<dbReference type="InterPro" id="IPR013762">
    <property type="entry name" value="Integrase-like_cat_sf"/>
</dbReference>
<proteinExistence type="predicted"/>
<keyword evidence="5" id="KW-1185">Reference proteome</keyword>
<evidence type="ECO:0000256" key="2">
    <source>
        <dbReference type="SAM" id="MobiDB-lite"/>
    </source>
</evidence>
<dbReference type="InterPro" id="IPR011010">
    <property type="entry name" value="DNA_brk_join_enz"/>
</dbReference>
<feature type="domain" description="Tyr recombinase" evidence="3">
    <location>
        <begin position="86"/>
        <end position="179"/>
    </location>
</feature>
<evidence type="ECO:0000259" key="3">
    <source>
        <dbReference type="Pfam" id="PF00589"/>
    </source>
</evidence>
<dbReference type="GO" id="GO:0015074">
    <property type="term" value="P:DNA integration"/>
    <property type="evidence" value="ECO:0007669"/>
    <property type="project" value="InterPro"/>
</dbReference>
<dbReference type="GO" id="GO:0003677">
    <property type="term" value="F:DNA binding"/>
    <property type="evidence" value="ECO:0007669"/>
    <property type="project" value="InterPro"/>
</dbReference>
<dbReference type="GO" id="GO:0006310">
    <property type="term" value="P:DNA recombination"/>
    <property type="evidence" value="ECO:0007669"/>
    <property type="project" value="UniProtKB-KW"/>
</dbReference>
<dbReference type="Pfam" id="PF00589">
    <property type="entry name" value="Phage_integrase"/>
    <property type="match status" value="1"/>
</dbReference>
<gene>
    <name evidence="4" type="ORF">SLNWT_6839</name>
</gene>
<dbReference type="Proteomes" id="UP000031523">
    <property type="component" value="Chromosome"/>
</dbReference>
<dbReference type="Gene3D" id="1.10.443.10">
    <property type="entry name" value="Intergrase catalytic core"/>
    <property type="match status" value="1"/>
</dbReference>
<accession>A0A0B5F6J2</accession>